<accession>A0A195CVB7</accession>
<evidence type="ECO:0000313" key="1">
    <source>
        <dbReference type="EMBL" id="KYN04616.1"/>
    </source>
</evidence>
<dbReference type="AlphaFoldDB" id="A0A195CVB7"/>
<sequence>MPIVPYKTEEAPCAPHDVGMLVNTTSKNIPLGLPPAFPFRVATPSCLEGLTHLLLRSSLCYMSRVSAPLVPQEVNLERFSLETANTHTYRMAQSNSKSTLGASIIRIAFEWYKVAIFGHFFLTRGFVKPVFTLIIIVSASNNECNSPGVSRSFGEDNDDETVNRTRAKYVLETNEVEEMDEWARETRNEVKIDSAVITISITGASKFLISQSPVRDPSRGIDFLGVRERRRDNGRRTAIKSHQKFHFAITDAKSKRNHGRFVNYIFHGYFLLLNITFVRKWDYDYRSQSVNSSKFVIQSWPQERVR</sequence>
<organism evidence="1 2">
    <name type="scientific">Cyphomyrmex costatus</name>
    <dbReference type="NCBI Taxonomy" id="456900"/>
    <lineage>
        <taxon>Eukaryota</taxon>
        <taxon>Metazoa</taxon>
        <taxon>Ecdysozoa</taxon>
        <taxon>Arthropoda</taxon>
        <taxon>Hexapoda</taxon>
        <taxon>Insecta</taxon>
        <taxon>Pterygota</taxon>
        <taxon>Neoptera</taxon>
        <taxon>Endopterygota</taxon>
        <taxon>Hymenoptera</taxon>
        <taxon>Apocrita</taxon>
        <taxon>Aculeata</taxon>
        <taxon>Formicoidea</taxon>
        <taxon>Formicidae</taxon>
        <taxon>Myrmicinae</taxon>
        <taxon>Cyphomyrmex</taxon>
    </lineage>
</organism>
<dbReference type="Proteomes" id="UP000078542">
    <property type="component" value="Unassembled WGS sequence"/>
</dbReference>
<protein>
    <submittedName>
        <fullName evidence="1">Uncharacterized protein</fullName>
    </submittedName>
</protein>
<gene>
    <name evidence="1" type="ORF">ALC62_04608</name>
</gene>
<reference evidence="1 2" key="1">
    <citation type="submission" date="2016-03" db="EMBL/GenBank/DDBJ databases">
        <title>Cyphomyrmex costatus WGS genome.</title>
        <authorList>
            <person name="Nygaard S."/>
            <person name="Hu H."/>
            <person name="Boomsma J."/>
            <person name="Zhang G."/>
        </authorList>
    </citation>
    <scope>NUCLEOTIDE SEQUENCE [LARGE SCALE GENOMIC DNA]</scope>
    <source>
        <strain evidence="1">MS0001</strain>
        <tissue evidence="1">Whole body</tissue>
    </source>
</reference>
<name>A0A195CVB7_9HYME</name>
<keyword evidence="2" id="KW-1185">Reference proteome</keyword>
<proteinExistence type="predicted"/>
<evidence type="ECO:0000313" key="2">
    <source>
        <dbReference type="Proteomes" id="UP000078542"/>
    </source>
</evidence>
<dbReference type="EMBL" id="KQ977259">
    <property type="protein sequence ID" value="KYN04616.1"/>
    <property type="molecule type" value="Genomic_DNA"/>
</dbReference>